<keyword evidence="2" id="KW-1185">Reference proteome</keyword>
<proteinExistence type="predicted"/>
<protein>
    <submittedName>
        <fullName evidence="1">Uncharacterized protein</fullName>
    </submittedName>
</protein>
<sequence>MKQQTRKSPLIGFILIFNDPKAKLDFLPAFSSHQTQRDQTGSAIAFTPASVLRPITGASACNRKTPVKFPEKRAWATNSPTLLPHSILF</sequence>
<comment type="caution">
    <text evidence="1">The sequence shown here is derived from an EMBL/GenBank/DDBJ whole genome shotgun (WGS) entry which is preliminary data.</text>
</comment>
<name>A0ABD4T631_9CYAN</name>
<gene>
    <name evidence="1" type="ORF">QQ91_0015260</name>
</gene>
<dbReference type="AlphaFoldDB" id="A0ABD4T631"/>
<evidence type="ECO:0000313" key="1">
    <source>
        <dbReference type="EMBL" id="MCM1984182.1"/>
    </source>
</evidence>
<dbReference type="RefSeq" id="WP_166275856.1">
    <property type="nucleotide sequence ID" value="NZ_JTHE03000088.1"/>
</dbReference>
<organism evidence="1 2">
    <name type="scientific">Lyngbya confervoides BDU141951</name>
    <dbReference type="NCBI Taxonomy" id="1574623"/>
    <lineage>
        <taxon>Bacteria</taxon>
        <taxon>Bacillati</taxon>
        <taxon>Cyanobacteriota</taxon>
        <taxon>Cyanophyceae</taxon>
        <taxon>Oscillatoriophycideae</taxon>
        <taxon>Oscillatoriales</taxon>
        <taxon>Microcoleaceae</taxon>
        <taxon>Lyngbya</taxon>
    </lineage>
</organism>
<reference evidence="1 2" key="1">
    <citation type="journal article" date="2015" name="Genome Announc.">
        <title>Draft Genome Sequence of Filamentous Marine Cyanobacterium Lyngbya confervoides Strain BDU141951.</title>
        <authorList>
            <person name="Chandrababunaidu M.M."/>
            <person name="Sen D."/>
            <person name="Tripathy S."/>
        </authorList>
    </citation>
    <scope>NUCLEOTIDE SEQUENCE [LARGE SCALE GENOMIC DNA]</scope>
    <source>
        <strain evidence="1 2">BDU141951</strain>
    </source>
</reference>
<dbReference type="EMBL" id="JTHE03000088">
    <property type="protein sequence ID" value="MCM1984182.1"/>
    <property type="molecule type" value="Genomic_DNA"/>
</dbReference>
<dbReference type="Proteomes" id="UP000031561">
    <property type="component" value="Unassembled WGS sequence"/>
</dbReference>
<evidence type="ECO:0000313" key="2">
    <source>
        <dbReference type="Proteomes" id="UP000031561"/>
    </source>
</evidence>
<accession>A0ABD4T631</accession>